<feature type="transmembrane region" description="Helical" evidence="1">
    <location>
        <begin position="108"/>
        <end position="136"/>
    </location>
</feature>
<evidence type="ECO:0000313" key="3">
    <source>
        <dbReference type="Proteomes" id="UP000681586"/>
    </source>
</evidence>
<gene>
    <name evidence="2" type="ORF">JJQ58_00325</name>
</gene>
<feature type="transmembrane region" description="Helical" evidence="1">
    <location>
        <begin position="314"/>
        <end position="335"/>
    </location>
</feature>
<keyword evidence="1" id="KW-0472">Membrane</keyword>
<evidence type="ECO:0000256" key="1">
    <source>
        <dbReference type="SAM" id="Phobius"/>
    </source>
</evidence>
<dbReference type="EMBL" id="JAGXBM010000001">
    <property type="protein sequence ID" value="MBS3695922.1"/>
    <property type="molecule type" value="Genomic_DNA"/>
</dbReference>
<dbReference type="Proteomes" id="UP000681586">
    <property type="component" value="Unassembled WGS sequence"/>
</dbReference>
<feature type="transmembrane region" description="Helical" evidence="1">
    <location>
        <begin position="285"/>
        <end position="307"/>
    </location>
</feature>
<feature type="transmembrane region" description="Helical" evidence="1">
    <location>
        <begin position="143"/>
        <end position="161"/>
    </location>
</feature>
<accession>A0ABS5MJ60</accession>
<feature type="transmembrane region" description="Helical" evidence="1">
    <location>
        <begin position="831"/>
        <end position="849"/>
    </location>
</feature>
<dbReference type="PANTHER" id="PTHR38454">
    <property type="entry name" value="INTEGRAL MEMBRANE PROTEIN-RELATED"/>
    <property type="match status" value="1"/>
</dbReference>
<name>A0ABS5MJ60_9STAP</name>
<dbReference type="RefSeq" id="WP_203153610.1">
    <property type="nucleotide sequence ID" value="NZ_JAEPSA010000005.1"/>
</dbReference>
<organism evidence="2 3">
    <name type="scientific">Mammaliicoccus fleurettii</name>
    <dbReference type="NCBI Taxonomy" id="150056"/>
    <lineage>
        <taxon>Bacteria</taxon>
        <taxon>Bacillati</taxon>
        <taxon>Bacillota</taxon>
        <taxon>Bacilli</taxon>
        <taxon>Bacillales</taxon>
        <taxon>Staphylococcaceae</taxon>
        <taxon>Mammaliicoccus</taxon>
    </lineage>
</organism>
<keyword evidence="3" id="KW-1185">Reference proteome</keyword>
<feature type="transmembrane region" description="Helical" evidence="1">
    <location>
        <begin position="376"/>
        <end position="393"/>
    </location>
</feature>
<feature type="transmembrane region" description="Helical" evidence="1">
    <location>
        <begin position="422"/>
        <end position="441"/>
    </location>
</feature>
<evidence type="ECO:0000313" key="2">
    <source>
        <dbReference type="EMBL" id="MBS3695922.1"/>
    </source>
</evidence>
<keyword evidence="1" id="KW-1133">Transmembrane helix</keyword>
<feature type="transmembrane region" description="Helical" evidence="1">
    <location>
        <begin position="399"/>
        <end position="415"/>
    </location>
</feature>
<feature type="transmembrane region" description="Helical" evidence="1">
    <location>
        <begin position="81"/>
        <end position="102"/>
    </location>
</feature>
<comment type="caution">
    <text evidence="2">The sequence shown here is derived from an EMBL/GenBank/DDBJ whole genome shotgun (WGS) entry which is preliminary data.</text>
</comment>
<feature type="transmembrane region" description="Helical" evidence="1">
    <location>
        <begin position="213"/>
        <end position="228"/>
    </location>
</feature>
<feature type="transmembrane region" description="Helical" evidence="1">
    <location>
        <begin position="347"/>
        <end position="364"/>
    </location>
</feature>
<dbReference type="Pfam" id="PF09586">
    <property type="entry name" value="YfhO"/>
    <property type="match status" value="1"/>
</dbReference>
<feature type="transmembrane region" description="Helical" evidence="1">
    <location>
        <begin position="7"/>
        <end position="24"/>
    </location>
</feature>
<dbReference type="InterPro" id="IPR018580">
    <property type="entry name" value="Uncharacterised_YfhO"/>
</dbReference>
<sequence>MLKKFKHILYILLLSVIISILYYIPTNYRFIHFGDLYTSVGDGLKQMIPFQMFLIEHAKQFTMFYDIGFGLGGDYFSNLSYYYSTSPFAWISICFVLIYQFFANYEHLVYIVIANQIAIAIFKCACIIVVTYFLFLKYNIRKIYAFIGSILYACSTVYYYFTFTWSFFSDVMFYLPLALLGIELLFRQKKITILTLAVAVTITSNFYFTYYEFIILACYAIYRIIFKYKEDILTVKQKLLYLILCITIGFLIGNFGFVQGVLSYINNDRSLINNHVDAIIPFKKQYNMLYGGFYITISFLSITALFLKPLYKKYYFKLLATFTILSLIGSFSPYFDSFFNGFSMPERRWVYALALSTAGLTAMLVQHIQMITVKQFLLASVPPILFITISAFWQQSFYSWLIFIPIMLVLLLFKIKHPFKYLNIAICCVLIAYQFTLIQNYQDKVIKKYTPNIKTVSKSNIYSQQTSSKIQKLKENQIDDLRRIDMLRPLSINSAMYYNFNGTKLYSSIYDAEILKFYEKDLLVSMPRNSNSYYASFSERTNLNSLFNVDYTIKAKDDLHYPALSKRIDSFKDQDEYFHIYENTEKLPSARVVNNIYNDTHLDSPLEKEHAMLNGIITNDKKSNKQIKPPNDLLKSANISYNNASYNGKRLTVNKNGGGLTIDLPKNTAEKYKTLYLMMDAKIIKPRDMNYYISTNENKIFRYRLNYRYIRPHHTTTANIKSTNTVHIKFKKGTYHFNLKNIQGEDYSTLKNATKDAQSQNIKFHNKHTHYEIDLNKNPSGNLVMPIIYNKGLKASIDGKPVKINKVNYLMSNIKVDKNDKKVKITYETPFFKTSICGMLIGLILLVWLRKKYKL</sequence>
<keyword evidence="1" id="KW-0812">Transmembrane</keyword>
<proteinExistence type="predicted"/>
<dbReference type="PANTHER" id="PTHR38454:SF1">
    <property type="entry name" value="INTEGRAL MEMBRANE PROTEIN"/>
    <property type="match status" value="1"/>
</dbReference>
<feature type="transmembrane region" description="Helical" evidence="1">
    <location>
        <begin position="240"/>
        <end position="265"/>
    </location>
</feature>
<reference evidence="2 3" key="1">
    <citation type="submission" date="2021-05" db="EMBL/GenBank/DDBJ databases">
        <title>Staphylococcus fleurettii isolated from lake water in First Nation community in Manitoba, Canada.</title>
        <authorList>
            <person name="Bashar S."/>
            <person name="Murdock A."/>
            <person name="Patidar R."/>
            <person name="Golding G."/>
            <person name="Farenhorst A."/>
            <person name="Kumar A."/>
        </authorList>
    </citation>
    <scope>NUCLEOTIDE SEQUENCE [LARGE SCALE GENOMIC DNA]</scope>
    <source>
        <strain evidence="2 3">SF002</strain>
    </source>
</reference>
<protein>
    <submittedName>
        <fullName evidence="2">YfhO family protein</fullName>
    </submittedName>
</protein>